<sequence length="253" mass="29614">MLRIFRVDHQKEISPPDPRYLYIDVTKDTNIKHEHINKEVPTMKNKEIPLYSDNYVLRKDNGLLMKSIRNNAELEVDATELPKAFYGYYENKHVPVVVFYRSDEEVEFLKSKNQAARVKYEFFDDDKVIPMPWYTMPGENMMVRSYVFAYLGAIWDKPNVSRMYYFTEDERLYCANAGIKHGAIEVESILDASQPNYDIAEKVYKFAILKDIQLDVARITNKRLVEHVGVPLLFLGRTLSEVYFADNPGGSWE</sequence>
<name>A0A367YH28_9ASCO</name>
<keyword evidence="2" id="KW-1185">Reference proteome</keyword>
<reference evidence="1 2" key="1">
    <citation type="submission" date="2018-06" db="EMBL/GenBank/DDBJ databases">
        <title>Whole genome sequencing of Candida tropicalis (genome annotated by CSBL at Korea University).</title>
        <authorList>
            <person name="Ahn J."/>
        </authorList>
    </citation>
    <scope>NUCLEOTIDE SEQUENCE [LARGE SCALE GENOMIC DNA]</scope>
    <source>
        <strain evidence="1 2">ATCC 20962</strain>
    </source>
</reference>
<evidence type="ECO:0000313" key="1">
    <source>
        <dbReference type="EMBL" id="RCK65077.1"/>
    </source>
</evidence>
<dbReference type="OrthoDB" id="4024157at2759"/>
<dbReference type="AlphaFoldDB" id="A0A367YH28"/>
<protein>
    <submittedName>
        <fullName evidence="1">Uncharacterized protein</fullName>
    </submittedName>
</protein>
<dbReference type="EMBL" id="QLNQ01000021">
    <property type="protein sequence ID" value="RCK65077.1"/>
    <property type="molecule type" value="Genomic_DNA"/>
</dbReference>
<organism evidence="1 2">
    <name type="scientific">Candida viswanathii</name>
    <dbReference type="NCBI Taxonomy" id="5486"/>
    <lineage>
        <taxon>Eukaryota</taxon>
        <taxon>Fungi</taxon>
        <taxon>Dikarya</taxon>
        <taxon>Ascomycota</taxon>
        <taxon>Saccharomycotina</taxon>
        <taxon>Pichiomycetes</taxon>
        <taxon>Debaryomycetaceae</taxon>
        <taxon>Candida/Lodderomyces clade</taxon>
        <taxon>Candida</taxon>
    </lineage>
</organism>
<dbReference type="Proteomes" id="UP000253472">
    <property type="component" value="Unassembled WGS sequence"/>
</dbReference>
<comment type="caution">
    <text evidence="1">The sequence shown here is derived from an EMBL/GenBank/DDBJ whole genome shotgun (WGS) entry which is preliminary data.</text>
</comment>
<gene>
    <name evidence="1" type="ORF">Cantr_00870</name>
</gene>
<accession>A0A367YH28</accession>
<evidence type="ECO:0000313" key="2">
    <source>
        <dbReference type="Proteomes" id="UP000253472"/>
    </source>
</evidence>
<proteinExistence type="predicted"/>